<evidence type="ECO:0000259" key="8">
    <source>
        <dbReference type="PROSITE" id="PS50222"/>
    </source>
</evidence>
<keyword evidence="5" id="KW-1015">Disulfide bond</keyword>
<keyword evidence="2 7" id="KW-0732">Signal</keyword>
<dbReference type="SUPFAM" id="SSF47473">
    <property type="entry name" value="EF-hand"/>
    <property type="match status" value="1"/>
</dbReference>
<evidence type="ECO:0000256" key="5">
    <source>
        <dbReference type="ARBA" id="ARBA00023157"/>
    </source>
</evidence>
<keyword evidence="11" id="KW-1185">Reference proteome</keyword>
<dbReference type="GO" id="GO:0017177">
    <property type="term" value="C:glucosidase II complex"/>
    <property type="evidence" value="ECO:0007669"/>
    <property type="project" value="TreeGrafter"/>
</dbReference>
<dbReference type="InterPro" id="IPR044865">
    <property type="entry name" value="MRH_dom"/>
</dbReference>
<dbReference type="Gene3D" id="2.70.130.10">
    <property type="entry name" value="Mannose-6-phosphate receptor binding domain"/>
    <property type="match status" value="1"/>
</dbReference>
<dbReference type="RefSeq" id="XP_004998523.1">
    <property type="nucleotide sequence ID" value="XM_004998466.1"/>
</dbReference>
<dbReference type="InterPro" id="IPR011992">
    <property type="entry name" value="EF-hand-dom_pair"/>
</dbReference>
<dbReference type="InParanoid" id="F2TY89"/>
<dbReference type="PROSITE" id="PS50222">
    <property type="entry name" value="EF_HAND_2"/>
    <property type="match status" value="1"/>
</dbReference>
<dbReference type="PANTHER" id="PTHR12630:SF1">
    <property type="entry name" value="GLUCOSIDASE 2 SUBUNIT BETA"/>
    <property type="match status" value="1"/>
</dbReference>
<evidence type="ECO:0000313" key="10">
    <source>
        <dbReference type="EMBL" id="EGD76348.1"/>
    </source>
</evidence>
<keyword evidence="3" id="KW-0256">Endoplasmic reticulum</keyword>
<organism evidence="11">
    <name type="scientific">Salpingoeca rosetta (strain ATCC 50818 / BSB-021)</name>
    <dbReference type="NCBI Taxonomy" id="946362"/>
    <lineage>
        <taxon>Eukaryota</taxon>
        <taxon>Choanoflagellata</taxon>
        <taxon>Craspedida</taxon>
        <taxon>Salpingoecidae</taxon>
        <taxon>Salpingoeca</taxon>
    </lineage>
</organism>
<dbReference type="InterPro" id="IPR009011">
    <property type="entry name" value="Man6P_isomerase_rcpt-bd_dom_sf"/>
</dbReference>
<dbReference type="Proteomes" id="UP000007799">
    <property type="component" value="Unassembled WGS sequence"/>
</dbReference>
<dbReference type="SUPFAM" id="SSF50911">
    <property type="entry name" value="Mannose 6-phosphate receptor domain"/>
    <property type="match status" value="1"/>
</dbReference>
<dbReference type="PROSITE" id="PS00018">
    <property type="entry name" value="EF_HAND_1"/>
    <property type="match status" value="1"/>
</dbReference>
<feature type="chain" id="PRO_5003287084" description="Glucosidase 2 subunit beta" evidence="7">
    <location>
        <begin position="27"/>
        <end position="484"/>
    </location>
</feature>
<evidence type="ECO:0000313" key="11">
    <source>
        <dbReference type="Proteomes" id="UP000007799"/>
    </source>
</evidence>
<dbReference type="InterPro" id="IPR018247">
    <property type="entry name" value="EF_Hand_1_Ca_BS"/>
</dbReference>
<dbReference type="InterPro" id="IPR036607">
    <property type="entry name" value="PRKCSH"/>
</dbReference>
<accession>F2TY89</accession>
<feature type="coiled-coil region" evidence="6">
    <location>
        <begin position="127"/>
        <end position="190"/>
    </location>
</feature>
<dbReference type="KEGG" id="sre:PTSG_01048"/>
<dbReference type="InterPro" id="IPR002048">
    <property type="entry name" value="EF_hand_dom"/>
</dbReference>
<evidence type="ECO:0000256" key="2">
    <source>
        <dbReference type="ARBA" id="ARBA00022729"/>
    </source>
</evidence>
<dbReference type="Pfam" id="PF13015">
    <property type="entry name" value="PRKCSH_1"/>
    <property type="match status" value="1"/>
</dbReference>
<evidence type="ECO:0000256" key="6">
    <source>
        <dbReference type="SAM" id="Coils"/>
    </source>
</evidence>
<keyword evidence="4" id="KW-0106">Calcium</keyword>
<evidence type="ECO:0000256" key="3">
    <source>
        <dbReference type="ARBA" id="ARBA00022824"/>
    </source>
</evidence>
<evidence type="ECO:0000256" key="4">
    <source>
        <dbReference type="ARBA" id="ARBA00022837"/>
    </source>
</evidence>
<protein>
    <recommendedName>
        <fullName evidence="1">Glucosidase 2 subunit beta</fullName>
    </recommendedName>
</protein>
<reference evidence="10" key="1">
    <citation type="submission" date="2009-08" db="EMBL/GenBank/DDBJ databases">
        <title>Annotation of Salpingoeca rosetta.</title>
        <authorList>
            <consortium name="The Broad Institute Genome Sequencing Platform"/>
            <person name="Russ C."/>
            <person name="Cuomo C."/>
            <person name="Burger G."/>
            <person name="Gray M.W."/>
            <person name="Holland P.W.H."/>
            <person name="King N."/>
            <person name="Lang F.B.F."/>
            <person name="Roger A.J."/>
            <person name="Ruiz-Trillo I."/>
            <person name="Young S.K."/>
            <person name="Zeng Q."/>
            <person name="Gargeya S."/>
            <person name="Alvarado L."/>
            <person name="Berlin A."/>
            <person name="Chapman S.B."/>
            <person name="Chen Z."/>
            <person name="Freedman E."/>
            <person name="Gellesch M."/>
            <person name="Goldberg J."/>
            <person name="Griggs A."/>
            <person name="Gujja S."/>
            <person name="Heilman E."/>
            <person name="Heiman D."/>
            <person name="Howarth C."/>
            <person name="Mehta T."/>
            <person name="Neiman D."/>
            <person name="Pearson M."/>
            <person name="Roberts A."/>
            <person name="Saif S."/>
            <person name="Shea T."/>
            <person name="Shenoy N."/>
            <person name="Sisk P."/>
            <person name="Stolte C."/>
            <person name="Sykes S."/>
            <person name="White J."/>
            <person name="Yandava C."/>
            <person name="Haas B."/>
            <person name="Nusbaum C."/>
            <person name="Birren B."/>
        </authorList>
    </citation>
    <scope>NUCLEOTIDE SEQUENCE [LARGE SCALE GENOMIC DNA]</scope>
    <source>
        <strain evidence="10">ATCC 50818</strain>
    </source>
</reference>
<dbReference type="OrthoDB" id="28322at2759"/>
<dbReference type="GO" id="GO:0006491">
    <property type="term" value="P:N-glycan processing"/>
    <property type="evidence" value="ECO:0007669"/>
    <property type="project" value="TreeGrafter"/>
</dbReference>
<dbReference type="InterPro" id="IPR039794">
    <property type="entry name" value="Gtb1-like"/>
</dbReference>
<gene>
    <name evidence="10" type="ORF">PTSG_01048</name>
</gene>
<feature type="signal peptide" evidence="7">
    <location>
        <begin position="1"/>
        <end position="26"/>
    </location>
</feature>
<dbReference type="PANTHER" id="PTHR12630">
    <property type="entry name" value="N-LINKED OLIGOSACCHARIDE PROCESSING"/>
    <property type="match status" value="1"/>
</dbReference>
<name>F2TY89_SALR5</name>
<dbReference type="SUPFAM" id="SSF57424">
    <property type="entry name" value="LDL receptor-like module"/>
    <property type="match status" value="1"/>
</dbReference>
<feature type="coiled-coil region" evidence="6">
    <location>
        <begin position="318"/>
        <end position="352"/>
    </location>
</feature>
<dbReference type="PROSITE" id="PS51914">
    <property type="entry name" value="MRH"/>
    <property type="match status" value="1"/>
</dbReference>
<dbReference type="InterPro" id="IPR028146">
    <property type="entry name" value="PRKCSH_N"/>
</dbReference>
<dbReference type="STRING" id="946362.F2TY89"/>
<dbReference type="OMA" id="KHESASH"/>
<dbReference type="InterPro" id="IPR036055">
    <property type="entry name" value="LDL_receptor-like_sf"/>
</dbReference>
<dbReference type="GeneID" id="16079116"/>
<dbReference type="FunCoup" id="F2TY89">
    <property type="interactions" value="1999"/>
</dbReference>
<feature type="domain" description="MRH" evidence="9">
    <location>
        <begin position="368"/>
        <end position="470"/>
    </location>
</feature>
<feature type="domain" description="EF-hand" evidence="8">
    <location>
        <begin position="246"/>
        <end position="270"/>
    </location>
</feature>
<dbReference type="GO" id="GO:0005509">
    <property type="term" value="F:calcium ion binding"/>
    <property type="evidence" value="ECO:0007669"/>
    <property type="project" value="InterPro"/>
</dbReference>
<evidence type="ECO:0000256" key="1">
    <source>
        <dbReference type="ARBA" id="ARBA00022387"/>
    </source>
</evidence>
<sequence length="484" mass="54385">MMKLLTCTAVVLVLVAVAVFGHGATAAPSFRGAKPQDLHRYEDAKDKFTCFDGSASIPVTAINDDFCDCADGSDEPGTSACSNGQFYCANKLHTPLLLRSTRVNDGVCDCCDGTDEYNGLILCENTCEEAGRAAREEAERMRRVQREGFAQKQTLIQQGQQAKQEKAARKAQLEQEVEEVARKVDDLEQKKMDVETPEREAKEKFDATWKETVAAQANRAKRWLFDLLDINKDAVITLEEAKQHPEFDEDKDGAVSEEELMSVFDDDDDSALSDEEAQVTFEFFTESIYPDIKSRFSEREGAVKEHTDADKPPYDEDIQALISAAEEARQAFTAAENQRLDLQRELETIEKHLGFDVGHHSEFFPLLEECFDIVDREYRYKLCMFDRVTQEPKNGGRSTSLGSWQGWETEAGQPNYSQATFAHGEKCWNGPERSTQVMFVCGTETKVVEVGEPNRCEYMMRVETPAACAAPTSEGEEGRQHDEL</sequence>
<dbReference type="AlphaFoldDB" id="F2TY89"/>
<proteinExistence type="predicted"/>
<dbReference type="Pfam" id="PF12999">
    <property type="entry name" value="PRKCSH-like"/>
    <property type="match status" value="1"/>
</dbReference>
<dbReference type="Gene3D" id="4.10.400.10">
    <property type="entry name" value="Low-density Lipoprotein Receptor"/>
    <property type="match status" value="1"/>
</dbReference>
<dbReference type="EMBL" id="GL832956">
    <property type="protein sequence ID" value="EGD76348.1"/>
    <property type="molecule type" value="Genomic_DNA"/>
</dbReference>
<evidence type="ECO:0000259" key="9">
    <source>
        <dbReference type="PROSITE" id="PS51914"/>
    </source>
</evidence>
<keyword evidence="6" id="KW-0175">Coiled coil</keyword>
<dbReference type="eggNOG" id="KOG2397">
    <property type="taxonomic scope" value="Eukaryota"/>
</dbReference>
<evidence type="ECO:0000256" key="7">
    <source>
        <dbReference type="SAM" id="SignalP"/>
    </source>
</evidence>